<dbReference type="GO" id="GO:0005634">
    <property type="term" value="C:nucleus"/>
    <property type="evidence" value="ECO:0007669"/>
    <property type="project" value="TreeGrafter"/>
</dbReference>
<sequence>MARKTKDLAEAYPAACAEAKCKAVAPFVGALARAVDAGAELTFVRLNGNSKELFNGRVDGRGAVAIASALTGTATVEEVDLSYNRIDDAGAEAIAAMLARSPAVRRLDLRGNDIGPEGAAHIARALAATGGSGGSDENADAASSSSSSSCRLESLRMDHNPLGDDGLIAIAQSLRRNATLRELDVGDCDAGIRGVTALCVAVFERNTTLKSLGMENPSRLFTHQSEHVFHAARMLASSGIANLKIGKWRVDAHGIETLAAYGVAASQHLECLNLRCNAVCEVGANSVARIVREGERLRYLNLERNPLGDRGAAAIAKALPQSNALEEIDLRCAGIGDVGLCALADGIVATTPSRRPRVVRLWGNAFGEGARVKWFGALLESEEAGCPIAADFVITRDGTDGASGTGIARLDVPDDVAVNAWDAVY</sequence>
<evidence type="ECO:0000256" key="3">
    <source>
        <dbReference type="ARBA" id="ARBA00022614"/>
    </source>
</evidence>
<dbReference type="GO" id="GO:0005096">
    <property type="term" value="F:GTPase activator activity"/>
    <property type="evidence" value="ECO:0007669"/>
    <property type="project" value="UniProtKB-KW"/>
</dbReference>
<dbReference type="SUPFAM" id="SSF52047">
    <property type="entry name" value="RNI-like"/>
    <property type="match status" value="1"/>
</dbReference>
<comment type="subcellular location">
    <subcellularLocation>
        <location evidence="1">Cytoplasm</location>
        <location evidence="1">Cytoskeleton</location>
        <location evidence="1">Cilium axoneme</location>
    </subcellularLocation>
</comment>
<dbReference type="Pfam" id="PF13516">
    <property type="entry name" value="LRR_6"/>
    <property type="match status" value="7"/>
</dbReference>
<dbReference type="InterPro" id="IPR001611">
    <property type="entry name" value="Leu-rich_rpt"/>
</dbReference>
<keyword evidence="3" id="KW-0433">Leucine-rich repeat</keyword>
<dbReference type="Proteomes" id="UP000002009">
    <property type="component" value="Chromosome 16"/>
</dbReference>
<dbReference type="InterPro" id="IPR032675">
    <property type="entry name" value="LRR_dom_sf"/>
</dbReference>
<dbReference type="KEGG" id="mis:MICPUN_64688"/>
<organism evidence="5 6">
    <name type="scientific">Micromonas commoda (strain RCC299 / NOUM17 / CCMP2709)</name>
    <name type="common">Picoplanktonic green alga</name>
    <dbReference type="NCBI Taxonomy" id="296587"/>
    <lineage>
        <taxon>Eukaryota</taxon>
        <taxon>Viridiplantae</taxon>
        <taxon>Chlorophyta</taxon>
        <taxon>Mamiellophyceae</taxon>
        <taxon>Mamiellales</taxon>
        <taxon>Mamiellaceae</taxon>
        <taxon>Micromonas</taxon>
    </lineage>
</organism>
<evidence type="ECO:0000313" key="5">
    <source>
        <dbReference type="EMBL" id="ACO68068.1"/>
    </source>
</evidence>
<keyword evidence="6" id="KW-1185">Reference proteome</keyword>
<proteinExistence type="predicted"/>
<dbReference type="GO" id="GO:0048471">
    <property type="term" value="C:perinuclear region of cytoplasm"/>
    <property type="evidence" value="ECO:0007669"/>
    <property type="project" value="TreeGrafter"/>
</dbReference>
<evidence type="ECO:0000256" key="2">
    <source>
        <dbReference type="ARBA" id="ARBA00022468"/>
    </source>
</evidence>
<accession>C1EIT1</accession>
<gene>
    <name evidence="5" type="ORF">MICPUN_64688</name>
</gene>
<dbReference type="RefSeq" id="XP_002506810.1">
    <property type="nucleotide sequence ID" value="XM_002506764.1"/>
</dbReference>
<dbReference type="EMBL" id="CP001334">
    <property type="protein sequence ID" value="ACO68068.1"/>
    <property type="molecule type" value="Genomic_DNA"/>
</dbReference>
<dbReference type="OMA" id="IKNCGMK"/>
<evidence type="ECO:0000313" key="6">
    <source>
        <dbReference type="Proteomes" id="UP000002009"/>
    </source>
</evidence>
<dbReference type="GO" id="GO:0005930">
    <property type="term" value="C:axoneme"/>
    <property type="evidence" value="ECO:0007669"/>
    <property type="project" value="UniProtKB-SubCell"/>
</dbReference>
<dbReference type="GO" id="GO:0005829">
    <property type="term" value="C:cytosol"/>
    <property type="evidence" value="ECO:0007669"/>
    <property type="project" value="TreeGrafter"/>
</dbReference>
<dbReference type="STRING" id="296587.C1EIT1"/>
<dbReference type="GO" id="GO:0031267">
    <property type="term" value="F:small GTPase binding"/>
    <property type="evidence" value="ECO:0007669"/>
    <property type="project" value="TreeGrafter"/>
</dbReference>
<dbReference type="AlphaFoldDB" id="C1EIT1"/>
<keyword evidence="4" id="KW-0677">Repeat</keyword>
<dbReference type="PANTHER" id="PTHR24113:SF12">
    <property type="entry name" value="RAN GTPASE-ACTIVATING PROTEIN 1"/>
    <property type="match status" value="1"/>
</dbReference>
<dbReference type="InterPro" id="IPR027038">
    <property type="entry name" value="RanGap"/>
</dbReference>
<keyword evidence="2" id="KW-0343">GTPase activation</keyword>
<dbReference type="InParanoid" id="C1EIT1"/>
<evidence type="ECO:0000256" key="4">
    <source>
        <dbReference type="ARBA" id="ARBA00022737"/>
    </source>
</evidence>
<dbReference type="Gene3D" id="3.80.10.10">
    <property type="entry name" value="Ribonuclease Inhibitor"/>
    <property type="match status" value="3"/>
</dbReference>
<dbReference type="GO" id="GO:0006913">
    <property type="term" value="P:nucleocytoplasmic transport"/>
    <property type="evidence" value="ECO:0007669"/>
    <property type="project" value="TreeGrafter"/>
</dbReference>
<reference evidence="5 6" key="1">
    <citation type="journal article" date="2009" name="Science">
        <title>Green evolution and dynamic adaptations revealed by genomes of the marine picoeukaryotes Micromonas.</title>
        <authorList>
            <person name="Worden A.Z."/>
            <person name="Lee J.H."/>
            <person name="Mock T."/>
            <person name="Rouze P."/>
            <person name="Simmons M.P."/>
            <person name="Aerts A.L."/>
            <person name="Allen A.E."/>
            <person name="Cuvelier M.L."/>
            <person name="Derelle E."/>
            <person name="Everett M.V."/>
            <person name="Foulon E."/>
            <person name="Grimwood J."/>
            <person name="Gundlach H."/>
            <person name="Henrissat B."/>
            <person name="Napoli C."/>
            <person name="McDonald S.M."/>
            <person name="Parker M.S."/>
            <person name="Rombauts S."/>
            <person name="Salamov A."/>
            <person name="Von Dassow P."/>
            <person name="Badger J.H."/>
            <person name="Coutinho P.M."/>
            <person name="Demir E."/>
            <person name="Dubchak I."/>
            <person name="Gentemann C."/>
            <person name="Eikrem W."/>
            <person name="Gready J.E."/>
            <person name="John U."/>
            <person name="Lanier W."/>
            <person name="Lindquist E.A."/>
            <person name="Lucas S."/>
            <person name="Mayer K.F."/>
            <person name="Moreau H."/>
            <person name="Not F."/>
            <person name="Otillar R."/>
            <person name="Panaud O."/>
            <person name="Pangilinan J."/>
            <person name="Paulsen I."/>
            <person name="Piegu B."/>
            <person name="Poliakov A."/>
            <person name="Robbens S."/>
            <person name="Schmutz J."/>
            <person name="Toulza E."/>
            <person name="Wyss T."/>
            <person name="Zelensky A."/>
            <person name="Zhou K."/>
            <person name="Armbrust E.V."/>
            <person name="Bhattacharya D."/>
            <person name="Goodenough U.W."/>
            <person name="Van de Peer Y."/>
            <person name="Grigoriev I.V."/>
        </authorList>
    </citation>
    <scope>NUCLEOTIDE SEQUENCE [LARGE SCALE GENOMIC DNA]</scope>
    <source>
        <strain evidence="6">RCC299 / NOUM17</strain>
    </source>
</reference>
<dbReference type="PANTHER" id="PTHR24113">
    <property type="entry name" value="RAN GTPASE-ACTIVATING PROTEIN 1"/>
    <property type="match status" value="1"/>
</dbReference>
<dbReference type="eggNOG" id="KOG4308">
    <property type="taxonomic scope" value="Eukaryota"/>
</dbReference>
<dbReference type="SMART" id="SM00368">
    <property type="entry name" value="LRR_RI"/>
    <property type="match status" value="7"/>
</dbReference>
<dbReference type="GeneID" id="8249589"/>
<evidence type="ECO:0000256" key="1">
    <source>
        <dbReference type="ARBA" id="ARBA00004430"/>
    </source>
</evidence>
<protein>
    <submittedName>
        <fullName evidence="5">Uncharacterized protein</fullName>
    </submittedName>
</protein>
<dbReference type="OrthoDB" id="523874at2759"/>
<name>C1EIT1_MICCC</name>